<keyword evidence="2" id="KW-0808">Transferase</keyword>
<sequence length="79" mass="8995">LNGTLKEELFMEQPECYRDQHQNHKVCQLQKSIYGLKQAAKTWSDTLSAALKGFGFIESQADPCLYVKKATSNEPIYLV</sequence>
<feature type="domain" description="Reverse transcriptase Ty1/copia-type" evidence="1">
    <location>
        <begin position="1"/>
        <end position="74"/>
    </location>
</feature>
<dbReference type="EMBL" id="KM051269">
    <property type="protein sequence ID" value="AII77218.1"/>
    <property type="molecule type" value="Genomic_DNA"/>
</dbReference>
<keyword evidence="2" id="KW-0695">RNA-directed DNA polymerase</keyword>
<feature type="non-terminal residue" evidence="2">
    <location>
        <position position="79"/>
    </location>
</feature>
<proteinExistence type="predicted"/>
<evidence type="ECO:0000313" key="2">
    <source>
        <dbReference type="EMBL" id="AII77218.1"/>
    </source>
</evidence>
<name>A0A0A7D7H2_9HYME</name>
<feature type="non-terminal residue" evidence="2">
    <location>
        <position position="1"/>
    </location>
</feature>
<organism evidence="2">
    <name type="scientific">Philotrypesis sp. 1 TLX-2014</name>
    <dbReference type="NCBI Taxonomy" id="1529451"/>
    <lineage>
        <taxon>Eukaryota</taxon>
        <taxon>Metazoa</taxon>
        <taxon>Ecdysozoa</taxon>
        <taxon>Arthropoda</taxon>
        <taxon>Hexapoda</taxon>
        <taxon>Insecta</taxon>
        <taxon>Pterygota</taxon>
        <taxon>Neoptera</taxon>
        <taxon>Endopterygota</taxon>
        <taxon>Hymenoptera</taxon>
        <taxon>Apocrita</taxon>
        <taxon>Proctotrupomorpha</taxon>
        <taxon>Chalcidoidea</taxon>
        <taxon>Pteromalidae</taxon>
        <taxon>Sycoryctinae</taxon>
        <taxon>Philotrypesini</taxon>
        <taxon>Philotrypesis</taxon>
    </lineage>
</organism>
<protein>
    <submittedName>
        <fullName evidence="2">Reverse transcriptase</fullName>
    </submittedName>
</protein>
<gene>
    <name evidence="2" type="primary">rt</name>
</gene>
<dbReference type="Pfam" id="PF07727">
    <property type="entry name" value="RVT_2"/>
    <property type="match status" value="1"/>
</dbReference>
<reference evidence="2" key="1">
    <citation type="submission" date="2014-06" db="EMBL/GenBank/DDBJ databases">
        <title>Diversity and Evolution of Ty1-copia Retroelements within Chalcidoidea by Reverse Transcriptase Domain Analysis.</title>
        <authorList>
            <person name="Xiong T.L."/>
        </authorList>
    </citation>
    <scope>NUCLEOTIDE SEQUENCE</scope>
    <source>
        <strain evidence="2">BPsp1_Ae5</strain>
    </source>
</reference>
<keyword evidence="2" id="KW-0548">Nucleotidyltransferase</keyword>
<dbReference type="InterPro" id="IPR013103">
    <property type="entry name" value="RVT_2"/>
</dbReference>
<dbReference type="GO" id="GO:0003964">
    <property type="term" value="F:RNA-directed DNA polymerase activity"/>
    <property type="evidence" value="ECO:0007669"/>
    <property type="project" value="UniProtKB-KW"/>
</dbReference>
<dbReference type="AlphaFoldDB" id="A0A0A7D7H2"/>
<evidence type="ECO:0000259" key="1">
    <source>
        <dbReference type="Pfam" id="PF07727"/>
    </source>
</evidence>
<accession>A0A0A7D7H2</accession>